<feature type="transmembrane region" description="Helical" evidence="6">
    <location>
        <begin position="235"/>
        <end position="258"/>
    </location>
</feature>
<sequence>MDPHSQASETAPLLNTDPPAKKPFYRPRPLWLVPIAVIASLVRGMTLAPRVQVYTQLSCNTLHQRQHYGPSDNILPSNNSSPPTLVPEYIAPAFIPVYFPHSSNSREHNGAEVPRQLSSQDCLSDPAVQAGAARLQTTMATIVGILSVCSTSWWGHYGQKHGRTKVLAASTLGLLTTDLAFGFASTTSSRLSHHGYKSLLFASAVEGILGGQATLQAAISAYISDCTSDGSRAHIFSRFLGVSYVGFSLGPTLGALFIRHPLLQIQSFGGQHRKMQSVTAAFWAAVLFSTINLILASLVIPESLDKTRQRAEQKAGAPVPTMQVESGPKKRFFAALAIFAPQRRIVNGRMHEDWSMSWLATGVFLLLLASGVFQMKYLYAEHVFGWDAEQLGYYISFVGAVRALHALLLMPFLISTFKPASQVPSSIPLSELPPSFARLLLTRSVAFDLIILRGSLVLDILSHSLVAFHLSSSPLIFAGITAISSLAAGSTPALQSLAICILQRFQQGSPDIGALFGGLSMLTALGQILGPLMFGMVYSTTVARFPEAVFALAAALVLMALGTTLFVRTDPPHVWKGKAPAAAAAARRQVLMPERERGRSRTIKHIGDRLRKPPNATLNDVSAGASASTASSSRVGLGEEAV</sequence>
<dbReference type="Gene3D" id="1.20.1250.20">
    <property type="entry name" value="MFS general substrate transporter like domains"/>
    <property type="match status" value="1"/>
</dbReference>
<feature type="region of interest" description="Disordered" evidence="5">
    <location>
        <begin position="1"/>
        <end position="20"/>
    </location>
</feature>
<keyword evidence="3 6" id="KW-1133">Transmembrane helix</keyword>
<feature type="transmembrane region" description="Helical" evidence="6">
    <location>
        <begin position="435"/>
        <end position="456"/>
    </location>
</feature>
<evidence type="ECO:0000256" key="3">
    <source>
        <dbReference type="ARBA" id="ARBA00022989"/>
    </source>
</evidence>
<dbReference type="GO" id="GO:0016020">
    <property type="term" value="C:membrane"/>
    <property type="evidence" value="ECO:0007669"/>
    <property type="project" value="UniProtKB-SubCell"/>
</dbReference>
<feature type="region of interest" description="Disordered" evidence="5">
    <location>
        <begin position="593"/>
        <end position="642"/>
    </location>
</feature>
<reference evidence="7" key="2">
    <citation type="journal article" date="2020" name="Nat. Commun.">
        <title>Large-scale genome sequencing of mycorrhizal fungi provides insights into the early evolution of symbiotic traits.</title>
        <authorList>
            <person name="Miyauchi S."/>
            <person name="Kiss E."/>
            <person name="Kuo A."/>
            <person name="Drula E."/>
            <person name="Kohler A."/>
            <person name="Sanchez-Garcia M."/>
            <person name="Morin E."/>
            <person name="Andreopoulos B."/>
            <person name="Barry K.W."/>
            <person name="Bonito G."/>
            <person name="Buee M."/>
            <person name="Carver A."/>
            <person name="Chen C."/>
            <person name="Cichocki N."/>
            <person name="Clum A."/>
            <person name="Culley D."/>
            <person name="Crous P.W."/>
            <person name="Fauchery L."/>
            <person name="Girlanda M."/>
            <person name="Hayes R.D."/>
            <person name="Keri Z."/>
            <person name="LaButti K."/>
            <person name="Lipzen A."/>
            <person name="Lombard V."/>
            <person name="Magnuson J."/>
            <person name="Maillard F."/>
            <person name="Murat C."/>
            <person name="Nolan M."/>
            <person name="Ohm R.A."/>
            <person name="Pangilinan J."/>
            <person name="Pereira M.F."/>
            <person name="Perotto S."/>
            <person name="Peter M."/>
            <person name="Pfister S."/>
            <person name="Riley R."/>
            <person name="Sitrit Y."/>
            <person name="Stielow J.B."/>
            <person name="Szollosi G."/>
            <person name="Zifcakova L."/>
            <person name="Stursova M."/>
            <person name="Spatafora J.W."/>
            <person name="Tedersoo L."/>
            <person name="Vaario L.M."/>
            <person name="Yamada A."/>
            <person name="Yan M."/>
            <person name="Wang P."/>
            <person name="Xu J."/>
            <person name="Bruns T."/>
            <person name="Baldrian P."/>
            <person name="Vilgalys R."/>
            <person name="Dunand C."/>
            <person name="Henrissat B."/>
            <person name="Grigoriev I.V."/>
            <person name="Hibbett D."/>
            <person name="Nagy L.G."/>
            <person name="Martin F.M."/>
        </authorList>
    </citation>
    <scope>NUCLEOTIDE SEQUENCE</scope>
    <source>
        <strain evidence="7">Prilba</strain>
    </source>
</reference>
<name>A0A9P5N441_9AGAM</name>
<accession>A0A9P5N441</accession>
<reference evidence="7" key="1">
    <citation type="submission" date="2019-10" db="EMBL/GenBank/DDBJ databases">
        <authorList>
            <consortium name="DOE Joint Genome Institute"/>
            <person name="Kuo A."/>
            <person name="Miyauchi S."/>
            <person name="Kiss E."/>
            <person name="Drula E."/>
            <person name="Kohler A."/>
            <person name="Sanchez-Garcia M."/>
            <person name="Andreopoulos B."/>
            <person name="Barry K.W."/>
            <person name="Bonito G."/>
            <person name="Buee M."/>
            <person name="Carver A."/>
            <person name="Chen C."/>
            <person name="Cichocki N."/>
            <person name="Clum A."/>
            <person name="Culley D."/>
            <person name="Crous P.W."/>
            <person name="Fauchery L."/>
            <person name="Girlanda M."/>
            <person name="Hayes R."/>
            <person name="Keri Z."/>
            <person name="LaButti K."/>
            <person name="Lipzen A."/>
            <person name="Lombard V."/>
            <person name="Magnuson J."/>
            <person name="Maillard F."/>
            <person name="Morin E."/>
            <person name="Murat C."/>
            <person name="Nolan M."/>
            <person name="Ohm R."/>
            <person name="Pangilinan J."/>
            <person name="Pereira M."/>
            <person name="Perotto S."/>
            <person name="Peter M."/>
            <person name="Riley R."/>
            <person name="Sitrit Y."/>
            <person name="Stielow B."/>
            <person name="Szollosi G."/>
            <person name="Zifcakova L."/>
            <person name="Stursova M."/>
            <person name="Spatafora J.W."/>
            <person name="Tedersoo L."/>
            <person name="Vaario L.-M."/>
            <person name="Yamada A."/>
            <person name="Yan M."/>
            <person name="Wang P."/>
            <person name="Xu J."/>
            <person name="Bruns T."/>
            <person name="Baldrian P."/>
            <person name="Vilgalys R."/>
            <person name="Henrissat B."/>
            <person name="Grigoriev I.V."/>
            <person name="Hibbett D."/>
            <person name="Nagy L.G."/>
            <person name="Martin F.M."/>
        </authorList>
    </citation>
    <scope>NUCLEOTIDE SEQUENCE</scope>
    <source>
        <strain evidence="7">Prilba</strain>
    </source>
</reference>
<gene>
    <name evidence="7" type="ORF">DFH94DRAFT_708809</name>
</gene>
<feature type="transmembrane region" description="Helical" evidence="6">
    <location>
        <begin position="514"/>
        <end position="536"/>
    </location>
</feature>
<dbReference type="EMBL" id="WHVB01000002">
    <property type="protein sequence ID" value="KAF8485908.1"/>
    <property type="molecule type" value="Genomic_DNA"/>
</dbReference>
<feature type="transmembrane region" description="Helical" evidence="6">
    <location>
        <begin position="166"/>
        <end position="187"/>
    </location>
</feature>
<evidence type="ECO:0000256" key="5">
    <source>
        <dbReference type="SAM" id="MobiDB-lite"/>
    </source>
</evidence>
<dbReference type="Pfam" id="PF07690">
    <property type="entry name" value="MFS_1"/>
    <property type="match status" value="1"/>
</dbReference>
<feature type="transmembrane region" description="Helical" evidence="6">
    <location>
        <begin position="476"/>
        <end position="502"/>
    </location>
</feature>
<feature type="transmembrane region" description="Helical" evidence="6">
    <location>
        <begin position="278"/>
        <end position="300"/>
    </location>
</feature>
<keyword evidence="4 6" id="KW-0472">Membrane</keyword>
<keyword evidence="2 6" id="KW-0812">Transmembrane</keyword>
<dbReference type="OrthoDB" id="3026777at2759"/>
<feature type="transmembrane region" description="Helical" evidence="6">
    <location>
        <begin position="30"/>
        <end position="48"/>
    </location>
</feature>
<feature type="transmembrane region" description="Helical" evidence="6">
    <location>
        <begin position="199"/>
        <end position="223"/>
    </location>
</feature>
<feature type="transmembrane region" description="Helical" evidence="6">
    <location>
        <begin position="391"/>
        <end position="414"/>
    </location>
</feature>
<protein>
    <submittedName>
        <fullName evidence="7">MFS general substrate transporter</fullName>
    </submittedName>
</protein>
<dbReference type="AlphaFoldDB" id="A0A9P5N441"/>
<comment type="caution">
    <text evidence="7">The sequence shown here is derived from an EMBL/GenBank/DDBJ whole genome shotgun (WGS) entry which is preliminary data.</text>
</comment>
<feature type="compositionally biased region" description="Low complexity" evidence="5">
    <location>
        <begin position="622"/>
        <end position="633"/>
    </location>
</feature>
<evidence type="ECO:0000256" key="1">
    <source>
        <dbReference type="ARBA" id="ARBA00004141"/>
    </source>
</evidence>
<organism evidence="7 8">
    <name type="scientific">Russula ochroleuca</name>
    <dbReference type="NCBI Taxonomy" id="152965"/>
    <lineage>
        <taxon>Eukaryota</taxon>
        <taxon>Fungi</taxon>
        <taxon>Dikarya</taxon>
        <taxon>Basidiomycota</taxon>
        <taxon>Agaricomycotina</taxon>
        <taxon>Agaricomycetes</taxon>
        <taxon>Russulales</taxon>
        <taxon>Russulaceae</taxon>
        <taxon>Russula</taxon>
    </lineage>
</organism>
<dbReference type="InterPro" id="IPR036259">
    <property type="entry name" value="MFS_trans_sf"/>
</dbReference>
<feature type="compositionally biased region" description="Basic and acidic residues" evidence="5">
    <location>
        <begin position="593"/>
        <end position="611"/>
    </location>
</feature>
<evidence type="ECO:0000256" key="4">
    <source>
        <dbReference type="ARBA" id="ARBA00023136"/>
    </source>
</evidence>
<comment type="subcellular location">
    <subcellularLocation>
        <location evidence="1">Membrane</location>
        <topology evidence="1">Multi-pass membrane protein</topology>
    </subcellularLocation>
</comment>
<dbReference type="SUPFAM" id="SSF103473">
    <property type="entry name" value="MFS general substrate transporter"/>
    <property type="match status" value="1"/>
</dbReference>
<dbReference type="GO" id="GO:0022857">
    <property type="term" value="F:transmembrane transporter activity"/>
    <property type="evidence" value="ECO:0007669"/>
    <property type="project" value="InterPro"/>
</dbReference>
<proteinExistence type="predicted"/>
<evidence type="ECO:0000256" key="6">
    <source>
        <dbReference type="SAM" id="Phobius"/>
    </source>
</evidence>
<evidence type="ECO:0000256" key="2">
    <source>
        <dbReference type="ARBA" id="ARBA00022692"/>
    </source>
</evidence>
<dbReference type="Proteomes" id="UP000759537">
    <property type="component" value="Unassembled WGS sequence"/>
</dbReference>
<keyword evidence="8" id="KW-1185">Reference proteome</keyword>
<dbReference type="InterPro" id="IPR011701">
    <property type="entry name" value="MFS"/>
</dbReference>
<feature type="transmembrane region" description="Helical" evidence="6">
    <location>
        <begin position="358"/>
        <end position="379"/>
    </location>
</feature>
<dbReference type="PANTHER" id="PTHR23507:SF1">
    <property type="entry name" value="FI18259P1-RELATED"/>
    <property type="match status" value="1"/>
</dbReference>
<evidence type="ECO:0000313" key="8">
    <source>
        <dbReference type="Proteomes" id="UP000759537"/>
    </source>
</evidence>
<evidence type="ECO:0000313" key="7">
    <source>
        <dbReference type="EMBL" id="KAF8485908.1"/>
    </source>
</evidence>
<dbReference type="PANTHER" id="PTHR23507">
    <property type="entry name" value="ZGC:174356"/>
    <property type="match status" value="1"/>
</dbReference>
<feature type="transmembrane region" description="Helical" evidence="6">
    <location>
        <begin position="548"/>
        <end position="567"/>
    </location>
</feature>